<dbReference type="HOGENOM" id="CLU_548635_0_0_1"/>
<reference evidence="2 3" key="1">
    <citation type="submission" date="2015-01" db="EMBL/GenBank/DDBJ databases">
        <title>The Genome Sequence of Exophiala xenobiotica CBS118157.</title>
        <authorList>
            <consortium name="The Broad Institute Genomics Platform"/>
            <person name="Cuomo C."/>
            <person name="de Hoog S."/>
            <person name="Gorbushina A."/>
            <person name="Stielow B."/>
            <person name="Teixiera M."/>
            <person name="Abouelleil A."/>
            <person name="Chapman S.B."/>
            <person name="Priest M."/>
            <person name="Young S.K."/>
            <person name="Wortman J."/>
            <person name="Nusbaum C."/>
            <person name="Birren B."/>
        </authorList>
    </citation>
    <scope>NUCLEOTIDE SEQUENCE [LARGE SCALE GENOMIC DNA]</scope>
    <source>
        <strain evidence="2 3">CBS 118157</strain>
    </source>
</reference>
<dbReference type="GeneID" id="25333862"/>
<evidence type="ECO:0000259" key="1">
    <source>
        <dbReference type="Pfam" id="PF06985"/>
    </source>
</evidence>
<dbReference type="PANTHER" id="PTHR24148:SF73">
    <property type="entry name" value="HET DOMAIN PROTEIN (AFU_ORTHOLOGUE AFUA_8G01020)"/>
    <property type="match status" value="1"/>
</dbReference>
<dbReference type="InterPro" id="IPR052895">
    <property type="entry name" value="HetReg/Transcr_Mod"/>
</dbReference>
<evidence type="ECO:0000313" key="3">
    <source>
        <dbReference type="Proteomes" id="UP000054342"/>
    </source>
</evidence>
<dbReference type="PANTHER" id="PTHR24148">
    <property type="entry name" value="ANKYRIN REPEAT DOMAIN-CONTAINING PROTEIN 39 HOMOLOG-RELATED"/>
    <property type="match status" value="1"/>
</dbReference>
<name>A0A0D2E4K4_9EURO</name>
<dbReference type="Proteomes" id="UP000054342">
    <property type="component" value="Unassembled WGS sequence"/>
</dbReference>
<dbReference type="InterPro" id="IPR010730">
    <property type="entry name" value="HET"/>
</dbReference>
<organism evidence="2 3">
    <name type="scientific">Exophiala xenobiotica</name>
    <dbReference type="NCBI Taxonomy" id="348802"/>
    <lineage>
        <taxon>Eukaryota</taxon>
        <taxon>Fungi</taxon>
        <taxon>Dikarya</taxon>
        <taxon>Ascomycota</taxon>
        <taxon>Pezizomycotina</taxon>
        <taxon>Eurotiomycetes</taxon>
        <taxon>Chaetothyriomycetidae</taxon>
        <taxon>Chaetothyriales</taxon>
        <taxon>Herpotrichiellaceae</taxon>
        <taxon>Exophiala</taxon>
    </lineage>
</organism>
<dbReference type="EMBL" id="KN847323">
    <property type="protein sequence ID" value="KIW50358.1"/>
    <property type="molecule type" value="Genomic_DNA"/>
</dbReference>
<feature type="domain" description="Heterokaryon incompatibility" evidence="1">
    <location>
        <begin position="53"/>
        <end position="187"/>
    </location>
</feature>
<accession>A0A0D2E4K4</accession>
<keyword evidence="3" id="KW-1185">Reference proteome</keyword>
<dbReference type="RefSeq" id="XP_013310942.1">
    <property type="nucleotide sequence ID" value="XM_013455488.1"/>
</dbReference>
<proteinExistence type="predicted"/>
<gene>
    <name evidence="2" type="ORF">PV05_11954</name>
</gene>
<sequence length="497" mass="56014">MNTHNTKQQPFQHEPLSQPATHIRLLKLFPFHDELAPMAGEVVEFARSELRRYLALSYVWGPETPMVTIYLHEKPVGIHQNLYAFLWHYLRTGRSDLLWTDALCINQTDPVEKGLQVESMGETFRGASAVVIWLGPPEQTVSEIIAAAANVPGGKDASFPKHSGQHYADVVKRLSKNPYWTRAWIVQQFILAQALFVQYGSTWLTWDDFLVYFLPDSIAGATRATHSIDPDESLAVTPCPNPHIDELIDRRRLWHDPGSDEDATTLMDLVALNRSRKCKDPRDRVYGVLALSRRQTPGSIAITADYAITSVELFFRVMEAHNAVVLKSRYYSREPVLEALELDRWLSYDSLRNCLPPASPRAHIVSCDGPIFIRARPVGMFDPTSPLPVCSLRQWCEWSPYMVPLNPPEYRVDVLSPIHSADFGAGGHGETVSIHSLHDLGYLSFVHRCRPDKPAASIAYAEEAFQQSNLENLDAIATEAFCGLDKSWDVPLSARSR</sequence>
<protein>
    <recommendedName>
        <fullName evidence="1">Heterokaryon incompatibility domain-containing protein</fullName>
    </recommendedName>
</protein>
<dbReference type="STRING" id="348802.A0A0D2E4K4"/>
<evidence type="ECO:0000313" key="2">
    <source>
        <dbReference type="EMBL" id="KIW50358.1"/>
    </source>
</evidence>
<dbReference type="AlphaFoldDB" id="A0A0D2E4K4"/>
<dbReference type="Pfam" id="PF06985">
    <property type="entry name" value="HET"/>
    <property type="match status" value="1"/>
</dbReference>
<dbReference type="OrthoDB" id="4106239at2759"/>